<evidence type="ECO:0000256" key="1">
    <source>
        <dbReference type="ARBA" id="ARBA00004141"/>
    </source>
</evidence>
<dbReference type="GO" id="GO:0000329">
    <property type="term" value="C:fungal-type vacuole membrane"/>
    <property type="evidence" value="ECO:0007669"/>
    <property type="project" value="TreeGrafter"/>
</dbReference>
<keyword evidence="3 8" id="KW-0813">Transport</keyword>
<organism evidence="10 11">
    <name type="scientific">Sistotremastrum niveocremeum HHB9708</name>
    <dbReference type="NCBI Taxonomy" id="1314777"/>
    <lineage>
        <taxon>Eukaryota</taxon>
        <taxon>Fungi</taxon>
        <taxon>Dikarya</taxon>
        <taxon>Basidiomycota</taxon>
        <taxon>Agaricomycotina</taxon>
        <taxon>Agaricomycetes</taxon>
        <taxon>Sistotremastrales</taxon>
        <taxon>Sistotremastraceae</taxon>
        <taxon>Sertulicium</taxon>
        <taxon>Sertulicium niveocremeum</taxon>
    </lineage>
</organism>
<feature type="transmembrane region" description="Helical" evidence="9">
    <location>
        <begin position="403"/>
        <end position="426"/>
    </location>
</feature>
<dbReference type="GO" id="GO:0015851">
    <property type="term" value="P:nucleobase transport"/>
    <property type="evidence" value="ECO:0007669"/>
    <property type="project" value="UniProtKB-ARBA"/>
</dbReference>
<dbReference type="Pfam" id="PF02133">
    <property type="entry name" value="Transp_cyt_pur"/>
    <property type="match status" value="1"/>
</dbReference>
<keyword evidence="6 9" id="KW-1133">Transmembrane helix</keyword>
<keyword evidence="7 8" id="KW-0472">Membrane</keyword>
<proteinExistence type="inferred from homology"/>
<feature type="transmembrane region" description="Helical" evidence="9">
    <location>
        <begin position="244"/>
        <end position="263"/>
    </location>
</feature>
<keyword evidence="4" id="KW-0597">Phosphoprotein</keyword>
<evidence type="ECO:0000256" key="3">
    <source>
        <dbReference type="ARBA" id="ARBA00022448"/>
    </source>
</evidence>
<dbReference type="STRING" id="1314777.A0A164UNF3"/>
<dbReference type="OrthoDB" id="2116389at2759"/>
<dbReference type="AlphaFoldDB" id="A0A164UNF3"/>
<evidence type="ECO:0000313" key="11">
    <source>
        <dbReference type="Proteomes" id="UP000076722"/>
    </source>
</evidence>
<name>A0A164UNF3_9AGAM</name>
<sequence length="521" mass="57139">MSDRKYDDDSEKGYVNEAKGEEAFTDTLPIVHDGFLKKLWDFVLYVDRFGVEVRGIERVLPQDRTANTIWDLLDCASMWLAANCTISTVSLGTLGPSVFFLGLKESVMSIVFFNLLGTLPVAYFATFGPRLGLRQMTISRFSFGYYTAWVPVLLNVIACIGWSTINSIVGGQALQAVSTKHQIPESAAIVIIALLTLVFALFGYRWIHLYERYSWIPISIIFIIVLGLSAKYMEAGTWGGSGPVEAGSVLSFGASIVGFALGWSSLAADYTVNLPENTSGVKVFVLTYLGLNIPCIALECLGAALTTVTRQDWQQRYTDGGVGGLLGAALSPAGGFGQFLLVLLALSIVANNIPNMYSFALTFQVFGKTMQQIPRFFLVALGTVVYIVLAIVGATHFDAWLDTLLVLLSYWLVIYSIILLEEHFIFRKGRFDMYNVDDYGDPKRLPLGLAALGALCCGIAGAVLGMATLWYVGVLGRKIGDPVFGGDIGFELSLAFSGITYPIFRYFERKYENPARFGKQI</sequence>
<evidence type="ECO:0000256" key="6">
    <source>
        <dbReference type="ARBA" id="ARBA00022989"/>
    </source>
</evidence>
<dbReference type="GO" id="GO:0005886">
    <property type="term" value="C:plasma membrane"/>
    <property type="evidence" value="ECO:0007669"/>
    <property type="project" value="TreeGrafter"/>
</dbReference>
<accession>A0A164UNF3</accession>
<dbReference type="Proteomes" id="UP000076722">
    <property type="component" value="Unassembled WGS sequence"/>
</dbReference>
<feature type="transmembrane region" description="Helical" evidence="9">
    <location>
        <begin position="110"/>
        <end position="131"/>
    </location>
</feature>
<dbReference type="GO" id="GO:0022857">
    <property type="term" value="F:transmembrane transporter activity"/>
    <property type="evidence" value="ECO:0007669"/>
    <property type="project" value="InterPro"/>
</dbReference>
<comment type="subcellular location">
    <subcellularLocation>
        <location evidence="1">Membrane</location>
        <topology evidence="1">Multi-pass membrane protein</topology>
    </subcellularLocation>
</comment>
<dbReference type="PANTHER" id="PTHR31806">
    <property type="entry name" value="PURINE-CYTOSINE PERMEASE FCY2-RELATED"/>
    <property type="match status" value="1"/>
</dbReference>
<feature type="transmembrane region" description="Helical" evidence="9">
    <location>
        <begin position="186"/>
        <end position="207"/>
    </location>
</feature>
<evidence type="ECO:0008006" key="12">
    <source>
        <dbReference type="Google" id="ProtNLM"/>
    </source>
</evidence>
<comment type="similarity">
    <text evidence="2 8">Belongs to the purine-cytosine permease (2.A.39) family.</text>
</comment>
<protein>
    <recommendedName>
        <fullName evidence="12">Purine-cytosine permease</fullName>
    </recommendedName>
</protein>
<feature type="transmembrane region" description="Helical" evidence="9">
    <location>
        <begin position="447"/>
        <end position="472"/>
    </location>
</feature>
<feature type="transmembrane region" description="Helical" evidence="9">
    <location>
        <begin position="80"/>
        <end position="103"/>
    </location>
</feature>
<dbReference type="PIRSF" id="PIRSF002744">
    <property type="entry name" value="Pur-cyt_permease"/>
    <property type="match status" value="1"/>
</dbReference>
<evidence type="ECO:0000256" key="4">
    <source>
        <dbReference type="ARBA" id="ARBA00022553"/>
    </source>
</evidence>
<gene>
    <name evidence="10" type="ORF">SISNIDRAFT_485652</name>
</gene>
<dbReference type="FunFam" id="1.10.4160.10:FF:000002">
    <property type="entry name" value="Purine-cytosine permease fcyB"/>
    <property type="match status" value="1"/>
</dbReference>
<evidence type="ECO:0000256" key="2">
    <source>
        <dbReference type="ARBA" id="ARBA00008974"/>
    </source>
</evidence>
<dbReference type="PANTHER" id="PTHR31806:SF1">
    <property type="entry name" value="PURINE-CYTOSINE PERMEASE FCY2-RELATED"/>
    <property type="match status" value="1"/>
</dbReference>
<evidence type="ECO:0000256" key="7">
    <source>
        <dbReference type="ARBA" id="ARBA00023136"/>
    </source>
</evidence>
<dbReference type="InterPro" id="IPR026030">
    <property type="entry name" value="Pur-cyt_permease_Fcy2/21/22"/>
</dbReference>
<evidence type="ECO:0000256" key="5">
    <source>
        <dbReference type="ARBA" id="ARBA00022692"/>
    </source>
</evidence>
<feature type="transmembrane region" description="Helical" evidence="9">
    <location>
        <begin position="283"/>
        <end position="305"/>
    </location>
</feature>
<reference evidence="10 11" key="1">
    <citation type="journal article" date="2016" name="Mol. Biol. Evol.">
        <title>Comparative Genomics of Early-Diverging Mushroom-Forming Fungi Provides Insights into the Origins of Lignocellulose Decay Capabilities.</title>
        <authorList>
            <person name="Nagy L.G."/>
            <person name="Riley R."/>
            <person name="Tritt A."/>
            <person name="Adam C."/>
            <person name="Daum C."/>
            <person name="Floudas D."/>
            <person name="Sun H."/>
            <person name="Yadav J.S."/>
            <person name="Pangilinan J."/>
            <person name="Larsson K.H."/>
            <person name="Matsuura K."/>
            <person name="Barry K."/>
            <person name="Labutti K."/>
            <person name="Kuo R."/>
            <person name="Ohm R.A."/>
            <person name="Bhattacharya S.S."/>
            <person name="Shirouzu T."/>
            <person name="Yoshinaga Y."/>
            <person name="Martin F.M."/>
            <person name="Grigoriev I.V."/>
            <person name="Hibbett D.S."/>
        </authorList>
    </citation>
    <scope>NUCLEOTIDE SEQUENCE [LARGE SCALE GENOMIC DNA]</scope>
    <source>
        <strain evidence="10 11">HHB9708</strain>
    </source>
</reference>
<dbReference type="EMBL" id="KV419407">
    <property type="protein sequence ID" value="KZS93398.1"/>
    <property type="molecule type" value="Genomic_DNA"/>
</dbReference>
<keyword evidence="11" id="KW-1185">Reference proteome</keyword>
<keyword evidence="5 9" id="KW-0812">Transmembrane</keyword>
<dbReference type="Gene3D" id="1.10.4160.10">
    <property type="entry name" value="Hydantoin permease"/>
    <property type="match status" value="1"/>
</dbReference>
<feature type="transmembrane region" description="Helical" evidence="9">
    <location>
        <begin position="484"/>
        <end position="504"/>
    </location>
</feature>
<dbReference type="InterPro" id="IPR001248">
    <property type="entry name" value="Pur-cyt_permease"/>
</dbReference>
<evidence type="ECO:0000256" key="8">
    <source>
        <dbReference type="PIRNR" id="PIRNR002744"/>
    </source>
</evidence>
<evidence type="ECO:0000313" key="10">
    <source>
        <dbReference type="EMBL" id="KZS93398.1"/>
    </source>
</evidence>
<feature type="transmembrane region" description="Helical" evidence="9">
    <location>
        <begin position="213"/>
        <end position="232"/>
    </location>
</feature>
<evidence type="ECO:0000256" key="9">
    <source>
        <dbReference type="SAM" id="Phobius"/>
    </source>
</evidence>
<feature type="transmembrane region" description="Helical" evidence="9">
    <location>
        <begin position="143"/>
        <end position="165"/>
    </location>
</feature>
<feature type="transmembrane region" description="Helical" evidence="9">
    <location>
        <begin position="339"/>
        <end position="363"/>
    </location>
</feature>
<feature type="transmembrane region" description="Helical" evidence="9">
    <location>
        <begin position="375"/>
        <end position="397"/>
    </location>
</feature>